<evidence type="ECO:0000256" key="1">
    <source>
        <dbReference type="ARBA" id="ARBA00004651"/>
    </source>
</evidence>
<sequence length="424" mass="43263">MRRARVPDDSARVGLGRLVRNRTFLPVYIAEAQSLFGDQLARVALAVLVFSRTGSTPATAVVYAATFVPAVFGGMVLGRLGDRWPRRTTMVACDAARALCFFVMVLTSTHFAVVLVLVVVAVAVGPVFSAAQLSLLAARLPPDEFATANALRLVTSQAAQVGGFAAGGVLVAVLDPAGALAMNAATFALSSVLVWLFVALDRRDSVVGEPAEAADALPGAVGDTDASVRREAPPDSAAALWRNRRLRVLLGLSLCIGFFVVPEGLAVPFAAHIGATTGQAGLLLAAGALGGAGGAALLLRMRPGDRARAVPTMAIGCGLPLVLSAVLTTVTDAWWVAGACWLASGGFAAYVVQTTSELVQAIPDERRAHLVGVVSALTLAVQGVGVVVFGVVGQWTTPPAAVGIAGAVGAALVAALVAQGRHGR</sequence>
<keyword evidence="6 7" id="KW-0472">Membrane</keyword>
<evidence type="ECO:0000256" key="5">
    <source>
        <dbReference type="ARBA" id="ARBA00022989"/>
    </source>
</evidence>
<keyword evidence="4 7" id="KW-0812">Transmembrane</keyword>
<organism evidence="9 10">
    <name type="scientific">Jatrophihabitans endophyticus</name>
    <dbReference type="NCBI Taxonomy" id="1206085"/>
    <lineage>
        <taxon>Bacteria</taxon>
        <taxon>Bacillati</taxon>
        <taxon>Actinomycetota</taxon>
        <taxon>Actinomycetes</taxon>
        <taxon>Jatrophihabitantales</taxon>
        <taxon>Jatrophihabitantaceae</taxon>
        <taxon>Jatrophihabitans</taxon>
    </lineage>
</organism>
<dbReference type="SUPFAM" id="SSF103473">
    <property type="entry name" value="MFS general substrate transporter"/>
    <property type="match status" value="1"/>
</dbReference>
<dbReference type="GO" id="GO:0005886">
    <property type="term" value="C:plasma membrane"/>
    <property type="evidence" value="ECO:0007669"/>
    <property type="project" value="UniProtKB-SubCell"/>
</dbReference>
<accession>A0A1M5U9E0</accession>
<feature type="transmembrane region" description="Helical" evidence="7">
    <location>
        <begin position="112"/>
        <end position="138"/>
    </location>
</feature>
<dbReference type="GO" id="GO:0022857">
    <property type="term" value="F:transmembrane transporter activity"/>
    <property type="evidence" value="ECO:0007669"/>
    <property type="project" value="InterPro"/>
</dbReference>
<evidence type="ECO:0000256" key="6">
    <source>
        <dbReference type="ARBA" id="ARBA00023136"/>
    </source>
</evidence>
<feature type="transmembrane region" description="Helical" evidence="7">
    <location>
        <begin position="248"/>
        <end position="271"/>
    </location>
</feature>
<dbReference type="PROSITE" id="PS50850">
    <property type="entry name" value="MFS"/>
    <property type="match status" value="1"/>
</dbReference>
<keyword evidence="5 7" id="KW-1133">Transmembrane helix</keyword>
<dbReference type="PANTHER" id="PTHR43266:SF2">
    <property type="entry name" value="MAJOR FACILITATOR SUPERFAMILY (MFS) PROFILE DOMAIN-CONTAINING PROTEIN"/>
    <property type="match status" value="1"/>
</dbReference>
<feature type="domain" description="Major facilitator superfamily (MFS) profile" evidence="8">
    <location>
        <begin position="1"/>
        <end position="202"/>
    </location>
</feature>
<evidence type="ECO:0000256" key="4">
    <source>
        <dbReference type="ARBA" id="ARBA00022692"/>
    </source>
</evidence>
<gene>
    <name evidence="9" type="ORF">SAMN05443575_4174</name>
</gene>
<keyword evidence="10" id="KW-1185">Reference proteome</keyword>
<feature type="transmembrane region" description="Helical" evidence="7">
    <location>
        <begin position="333"/>
        <end position="352"/>
    </location>
</feature>
<dbReference type="Pfam" id="PF07690">
    <property type="entry name" value="MFS_1"/>
    <property type="match status" value="1"/>
</dbReference>
<dbReference type="InterPro" id="IPR036259">
    <property type="entry name" value="MFS_trans_sf"/>
</dbReference>
<keyword evidence="2" id="KW-0813">Transport</keyword>
<dbReference type="EMBL" id="FQVU01000007">
    <property type="protein sequence ID" value="SHH59476.1"/>
    <property type="molecule type" value="Genomic_DNA"/>
</dbReference>
<feature type="transmembrane region" description="Helical" evidence="7">
    <location>
        <begin position="58"/>
        <end position="77"/>
    </location>
</feature>
<feature type="transmembrane region" description="Helical" evidence="7">
    <location>
        <begin position="277"/>
        <end position="298"/>
    </location>
</feature>
<dbReference type="InterPro" id="IPR020846">
    <property type="entry name" value="MFS_dom"/>
</dbReference>
<evidence type="ECO:0000313" key="9">
    <source>
        <dbReference type="EMBL" id="SHH59476.1"/>
    </source>
</evidence>
<evidence type="ECO:0000259" key="8">
    <source>
        <dbReference type="PROSITE" id="PS50850"/>
    </source>
</evidence>
<dbReference type="AlphaFoldDB" id="A0A1M5U9E0"/>
<dbReference type="InterPro" id="IPR011701">
    <property type="entry name" value="MFS"/>
</dbReference>
<dbReference type="PANTHER" id="PTHR43266">
    <property type="entry name" value="MACROLIDE-EFFLUX PROTEIN"/>
    <property type="match status" value="1"/>
</dbReference>
<evidence type="ECO:0000313" key="10">
    <source>
        <dbReference type="Proteomes" id="UP000186132"/>
    </source>
</evidence>
<evidence type="ECO:0000256" key="3">
    <source>
        <dbReference type="ARBA" id="ARBA00022475"/>
    </source>
</evidence>
<feature type="transmembrane region" description="Helical" evidence="7">
    <location>
        <begin position="373"/>
        <end position="393"/>
    </location>
</feature>
<dbReference type="OrthoDB" id="3227279at2"/>
<feature type="transmembrane region" description="Helical" evidence="7">
    <location>
        <begin position="180"/>
        <end position="200"/>
    </location>
</feature>
<comment type="subcellular location">
    <subcellularLocation>
        <location evidence="1">Cell membrane</location>
        <topology evidence="1">Multi-pass membrane protein</topology>
    </subcellularLocation>
</comment>
<dbReference type="Proteomes" id="UP000186132">
    <property type="component" value="Unassembled WGS sequence"/>
</dbReference>
<keyword evidence="3" id="KW-1003">Cell membrane</keyword>
<evidence type="ECO:0000256" key="7">
    <source>
        <dbReference type="SAM" id="Phobius"/>
    </source>
</evidence>
<dbReference type="RefSeq" id="WP_159440918.1">
    <property type="nucleotide sequence ID" value="NZ_FQVU01000007.1"/>
</dbReference>
<name>A0A1M5U9E0_9ACTN</name>
<proteinExistence type="predicted"/>
<dbReference type="Gene3D" id="1.20.1250.20">
    <property type="entry name" value="MFS general substrate transporter like domains"/>
    <property type="match status" value="1"/>
</dbReference>
<feature type="transmembrane region" description="Helical" evidence="7">
    <location>
        <begin position="399"/>
        <end position="418"/>
    </location>
</feature>
<protein>
    <submittedName>
        <fullName evidence="9">Predicted arabinose efflux permease, MFS family</fullName>
    </submittedName>
</protein>
<dbReference type="STRING" id="1206085.SAMN05443575_4174"/>
<reference evidence="9 10" key="1">
    <citation type="submission" date="2016-11" db="EMBL/GenBank/DDBJ databases">
        <authorList>
            <person name="Jaros S."/>
            <person name="Januszkiewicz K."/>
            <person name="Wedrychowicz H."/>
        </authorList>
    </citation>
    <scope>NUCLEOTIDE SEQUENCE [LARGE SCALE GENOMIC DNA]</scope>
    <source>
        <strain evidence="9 10">DSM 45627</strain>
    </source>
</reference>
<feature type="transmembrane region" description="Helical" evidence="7">
    <location>
        <begin position="310"/>
        <end position="327"/>
    </location>
</feature>
<evidence type="ECO:0000256" key="2">
    <source>
        <dbReference type="ARBA" id="ARBA00022448"/>
    </source>
</evidence>